<keyword evidence="2" id="KW-0012">Acyltransferase</keyword>
<protein>
    <submittedName>
        <fullName evidence="4">N-acetyltransferase</fullName>
    </submittedName>
</protein>
<evidence type="ECO:0000259" key="3">
    <source>
        <dbReference type="PROSITE" id="PS51186"/>
    </source>
</evidence>
<dbReference type="Pfam" id="PF00583">
    <property type="entry name" value="Acetyltransf_1"/>
    <property type="match status" value="1"/>
</dbReference>
<dbReference type="AlphaFoldDB" id="A0A810Q605"/>
<dbReference type="RefSeq" id="WP_213542762.1">
    <property type="nucleotide sequence ID" value="NZ_AP023420.1"/>
</dbReference>
<keyword evidence="5" id="KW-1185">Reference proteome</keyword>
<evidence type="ECO:0000313" key="4">
    <source>
        <dbReference type="EMBL" id="BCK83540.1"/>
    </source>
</evidence>
<evidence type="ECO:0000256" key="2">
    <source>
        <dbReference type="ARBA" id="ARBA00023315"/>
    </source>
</evidence>
<accession>A0A810Q605</accession>
<dbReference type="PROSITE" id="PS51186">
    <property type="entry name" value="GNAT"/>
    <property type="match status" value="1"/>
</dbReference>
<dbReference type="Proteomes" id="UP000679848">
    <property type="component" value="Chromosome"/>
</dbReference>
<evidence type="ECO:0000313" key="5">
    <source>
        <dbReference type="Proteomes" id="UP000679848"/>
    </source>
</evidence>
<dbReference type="CDD" id="cd04301">
    <property type="entry name" value="NAT_SF"/>
    <property type="match status" value="1"/>
</dbReference>
<reference evidence="4" key="1">
    <citation type="submission" date="2020-09" db="EMBL/GenBank/DDBJ databases">
        <title>New species isolated from human feces.</title>
        <authorList>
            <person name="Kitahara M."/>
            <person name="Shigeno Y."/>
            <person name="Shime M."/>
            <person name="Matsumoto Y."/>
            <person name="Nakamura S."/>
            <person name="Motooka D."/>
            <person name="Fukuoka S."/>
            <person name="Nishikawa H."/>
            <person name="Benno Y."/>
        </authorList>
    </citation>
    <scope>NUCLEOTIDE SEQUENCE</scope>
    <source>
        <strain evidence="4">MM59</strain>
    </source>
</reference>
<proteinExistence type="predicted"/>
<keyword evidence="1" id="KW-0808">Transferase</keyword>
<dbReference type="PANTHER" id="PTHR43072">
    <property type="entry name" value="N-ACETYLTRANSFERASE"/>
    <property type="match status" value="1"/>
</dbReference>
<dbReference type="Gene3D" id="3.40.630.30">
    <property type="match status" value="1"/>
</dbReference>
<dbReference type="InterPro" id="IPR000182">
    <property type="entry name" value="GNAT_dom"/>
</dbReference>
<dbReference type="EMBL" id="AP023420">
    <property type="protein sequence ID" value="BCK83540.1"/>
    <property type="molecule type" value="Genomic_DNA"/>
</dbReference>
<gene>
    <name evidence="4" type="primary">bar</name>
    <name evidence="4" type="ORF">MM59RIKEN_08590</name>
</gene>
<dbReference type="KEGG" id="pfaa:MM59RIKEN_08590"/>
<dbReference type="GO" id="GO:0016747">
    <property type="term" value="F:acyltransferase activity, transferring groups other than amino-acyl groups"/>
    <property type="evidence" value="ECO:0007669"/>
    <property type="project" value="InterPro"/>
</dbReference>
<organism evidence="4 5">
    <name type="scientific">Pusillibacter faecalis</name>
    <dbReference type="NCBI Taxonomy" id="2714358"/>
    <lineage>
        <taxon>Bacteria</taxon>
        <taxon>Bacillati</taxon>
        <taxon>Bacillota</taxon>
        <taxon>Clostridia</taxon>
        <taxon>Eubacteriales</taxon>
        <taxon>Oscillospiraceae</taxon>
        <taxon>Pusillibacter</taxon>
    </lineage>
</organism>
<dbReference type="PANTHER" id="PTHR43072:SF23">
    <property type="entry name" value="UPF0039 PROTEIN C11D3.02C"/>
    <property type="match status" value="1"/>
</dbReference>
<dbReference type="InterPro" id="IPR016181">
    <property type="entry name" value="Acyl_CoA_acyltransferase"/>
</dbReference>
<feature type="domain" description="N-acetyltransferase" evidence="3">
    <location>
        <begin position="1"/>
        <end position="164"/>
    </location>
</feature>
<evidence type="ECO:0000256" key="1">
    <source>
        <dbReference type="ARBA" id="ARBA00022679"/>
    </source>
</evidence>
<name>A0A810Q605_9FIRM</name>
<dbReference type="SUPFAM" id="SSF55729">
    <property type="entry name" value="Acyl-CoA N-acyltransferases (Nat)"/>
    <property type="match status" value="1"/>
</dbReference>
<sequence>MQIRKAMESDLERLAAIYNQAILDGSRTCDTEPFPTEARRAWLLEHDQERFPLFTCLLKGKVVGYAYLSPYRSGRPALADTAEISCYLDFSIHGQGIGSRLMEFMLSEAQRLGFRTLVAILLDCNSASIALLKKYGFSEWGRLPEIACLSGCYFDHLYYGKALPRLPER</sequence>